<name>A0ABV4DYD4_9CLOT</name>
<dbReference type="InterPro" id="IPR003439">
    <property type="entry name" value="ABC_transporter-like_ATP-bd"/>
</dbReference>
<dbReference type="PROSITE" id="PS50893">
    <property type="entry name" value="ABC_TRANSPORTER_2"/>
    <property type="match status" value="1"/>
</dbReference>
<dbReference type="Gene3D" id="3.40.50.300">
    <property type="entry name" value="P-loop containing nucleotide triphosphate hydrolases"/>
    <property type="match status" value="1"/>
</dbReference>
<dbReference type="InterPro" id="IPR027417">
    <property type="entry name" value="P-loop_NTPase"/>
</dbReference>
<protein>
    <recommendedName>
        <fullName evidence="8">Quaternary amine transport ATP-binding protein</fullName>
        <ecNumber evidence="8">7.6.2.9</ecNumber>
    </recommendedName>
</protein>
<dbReference type="RefSeq" id="WP_369868879.1">
    <property type="nucleotide sequence ID" value="NZ_JBGFFE010000009.1"/>
</dbReference>
<dbReference type="CDD" id="cd03295">
    <property type="entry name" value="ABC_OpuCA_Osmoprotection"/>
    <property type="match status" value="1"/>
</dbReference>
<dbReference type="Gene3D" id="3.10.580.10">
    <property type="entry name" value="CBS-domain"/>
    <property type="match status" value="1"/>
</dbReference>
<evidence type="ECO:0000259" key="10">
    <source>
        <dbReference type="PROSITE" id="PS51371"/>
    </source>
</evidence>
<dbReference type="SMART" id="SM00382">
    <property type="entry name" value="AAA"/>
    <property type="match status" value="1"/>
</dbReference>
<evidence type="ECO:0000256" key="4">
    <source>
        <dbReference type="ARBA" id="ARBA00022741"/>
    </source>
</evidence>
<dbReference type="NCBIfam" id="TIGR01186">
    <property type="entry name" value="proV"/>
    <property type="match status" value="1"/>
</dbReference>
<dbReference type="EC" id="7.6.2.9" evidence="8"/>
<evidence type="ECO:0000256" key="1">
    <source>
        <dbReference type="ARBA" id="ARBA00005417"/>
    </source>
</evidence>
<dbReference type="GO" id="GO:0005524">
    <property type="term" value="F:ATP binding"/>
    <property type="evidence" value="ECO:0007669"/>
    <property type="project" value="UniProtKB-KW"/>
</dbReference>
<evidence type="ECO:0000256" key="7">
    <source>
        <dbReference type="PROSITE-ProRule" id="PRU00703"/>
    </source>
</evidence>
<dbReference type="PROSITE" id="PS51371">
    <property type="entry name" value="CBS"/>
    <property type="match status" value="2"/>
</dbReference>
<comment type="subcellular location">
    <subcellularLocation>
        <location evidence="8">Cell inner membrane</location>
        <topology evidence="8">Peripheral membrane protein</topology>
    </subcellularLocation>
</comment>
<dbReference type="CDD" id="cd04583">
    <property type="entry name" value="CBS_pair_ABC_OpuCA_assoc"/>
    <property type="match status" value="1"/>
</dbReference>
<dbReference type="PANTHER" id="PTHR43117">
    <property type="entry name" value="OSMOPROTECTANT IMPORT ATP-BINDING PROTEIN OSMV"/>
    <property type="match status" value="1"/>
</dbReference>
<dbReference type="InterPro" id="IPR017871">
    <property type="entry name" value="ABC_transporter-like_CS"/>
</dbReference>
<feature type="domain" description="CBS" evidence="10">
    <location>
        <begin position="314"/>
        <end position="371"/>
    </location>
</feature>
<dbReference type="SMART" id="SM00116">
    <property type="entry name" value="CBS"/>
    <property type="match status" value="2"/>
</dbReference>
<dbReference type="EMBL" id="JBGFFE010000009">
    <property type="protein sequence ID" value="MEY8763578.1"/>
    <property type="molecule type" value="Genomic_DNA"/>
</dbReference>
<dbReference type="Pfam" id="PF00005">
    <property type="entry name" value="ABC_tran"/>
    <property type="match status" value="1"/>
</dbReference>
<dbReference type="SUPFAM" id="SSF52540">
    <property type="entry name" value="P-loop containing nucleoside triphosphate hydrolases"/>
    <property type="match status" value="1"/>
</dbReference>
<evidence type="ECO:0000256" key="6">
    <source>
        <dbReference type="ARBA" id="ARBA00023122"/>
    </source>
</evidence>
<evidence type="ECO:0000313" key="12">
    <source>
        <dbReference type="Proteomes" id="UP001565220"/>
    </source>
</evidence>
<evidence type="ECO:0000256" key="2">
    <source>
        <dbReference type="ARBA" id="ARBA00022448"/>
    </source>
</evidence>
<dbReference type="InterPro" id="IPR005892">
    <property type="entry name" value="Gly-betaine_transp_ATP-bd"/>
</dbReference>
<organism evidence="11 12">
    <name type="scientific">Clostridium lapidicellarium</name>
    <dbReference type="NCBI Taxonomy" id="3240931"/>
    <lineage>
        <taxon>Bacteria</taxon>
        <taxon>Bacillati</taxon>
        <taxon>Bacillota</taxon>
        <taxon>Clostridia</taxon>
        <taxon>Eubacteriales</taxon>
        <taxon>Clostridiaceae</taxon>
        <taxon>Clostridium</taxon>
    </lineage>
</organism>
<feature type="domain" description="ABC transporter" evidence="9">
    <location>
        <begin position="2"/>
        <end position="236"/>
    </location>
</feature>
<keyword evidence="4 8" id="KW-0547">Nucleotide-binding</keyword>
<comment type="caution">
    <text evidence="11">The sequence shown here is derived from an EMBL/GenBank/DDBJ whole genome shotgun (WGS) entry which is preliminary data.</text>
</comment>
<keyword evidence="8" id="KW-0472">Membrane</keyword>
<evidence type="ECO:0000313" key="11">
    <source>
        <dbReference type="EMBL" id="MEY8763578.1"/>
    </source>
</evidence>
<evidence type="ECO:0000256" key="5">
    <source>
        <dbReference type="ARBA" id="ARBA00022840"/>
    </source>
</evidence>
<evidence type="ECO:0000259" key="9">
    <source>
        <dbReference type="PROSITE" id="PS50893"/>
    </source>
</evidence>
<dbReference type="Pfam" id="PF00571">
    <property type="entry name" value="CBS"/>
    <property type="match status" value="2"/>
</dbReference>
<gene>
    <name evidence="11" type="ORF">AB8S09_07990</name>
</gene>
<reference evidence="11 12" key="1">
    <citation type="submission" date="2024-08" db="EMBL/GenBank/DDBJ databases">
        <title>Clostridium lapicellarii sp. nov., and Clostridium renhuaiense sp. nov., two species isolated from the mud in a fermentation cellar used for producing sauce-flavour Chinese liquors.</title>
        <authorList>
            <person name="Yang F."/>
            <person name="Wang H."/>
            <person name="Chen L.Q."/>
            <person name="Zhou N."/>
            <person name="Lu J.J."/>
            <person name="Pu X.X."/>
            <person name="Wan B."/>
            <person name="Wang L."/>
            <person name="Liu S.J."/>
        </authorList>
    </citation>
    <scope>NUCLEOTIDE SEQUENCE [LARGE SCALE GENOMIC DNA]</scope>
    <source>
        <strain evidence="11 12">MT-113</strain>
    </source>
</reference>
<proteinExistence type="inferred from homology"/>
<feature type="domain" description="CBS" evidence="10">
    <location>
        <begin position="254"/>
        <end position="310"/>
    </location>
</feature>
<keyword evidence="8" id="KW-0997">Cell inner membrane</keyword>
<dbReference type="PANTHER" id="PTHR43117:SF4">
    <property type="entry name" value="OSMOPROTECTANT IMPORT ATP-BINDING PROTEIN OSMV"/>
    <property type="match status" value="1"/>
</dbReference>
<accession>A0ABV4DYD4</accession>
<dbReference type="InterPro" id="IPR003593">
    <property type="entry name" value="AAA+_ATPase"/>
</dbReference>
<keyword evidence="6 7" id="KW-0129">CBS domain</keyword>
<keyword evidence="2 8" id="KW-0813">Transport</keyword>
<dbReference type="SUPFAM" id="SSF54631">
    <property type="entry name" value="CBS-domain pair"/>
    <property type="match status" value="1"/>
</dbReference>
<keyword evidence="3" id="KW-0677">Repeat</keyword>
<dbReference type="PROSITE" id="PS00211">
    <property type="entry name" value="ABC_TRANSPORTER_1"/>
    <property type="match status" value="1"/>
</dbReference>
<sequence>MIEFKNITKSFKGKKVLKNINLKIPSGELVVLIGPSGCGKTTTLKMINKLITPTSGDIFINNKNIKEENTIELRRRIGYVIQQIGLFPHMTIGENIALIPKLQKWPENKIEKRMKELMEMIGMNSSEFLNRYPDELSGGQQQRIGVARAFAMNPDIILMDEPFSALDPISKNQLQDELFNLQQDLKKTIVFVTHDMDEAIKLGNKICIMKDGTVLQFDTPENILKNPSHGFVEEFIGKNRIWNKPEFIKAKDIMITNPVVTNSERTIVQAVEIMKTNKVDSLMIVDKSSTLLGIVTLKGIRKSIDKTLKLKNIMEKNIFTVYEEDNIVDILKEINDNDIGYVPVLNKNGKLTGLITRSSLITVLSTQFLDTEEDKQ</sequence>
<keyword evidence="12" id="KW-1185">Reference proteome</keyword>
<dbReference type="InterPro" id="IPR000644">
    <property type="entry name" value="CBS_dom"/>
</dbReference>
<evidence type="ECO:0000256" key="3">
    <source>
        <dbReference type="ARBA" id="ARBA00022737"/>
    </source>
</evidence>
<dbReference type="Proteomes" id="UP001565220">
    <property type="component" value="Unassembled WGS sequence"/>
</dbReference>
<comment type="similarity">
    <text evidence="1 8">Belongs to the ABC transporter superfamily.</text>
</comment>
<comment type="catalytic activity">
    <reaction evidence="8">
        <text>a quaternary ammonium(out) + ATP + H2O = a quaternary ammonium(in) + ADP + phosphate + H(+)</text>
        <dbReference type="Rhea" id="RHEA:11036"/>
        <dbReference type="ChEBI" id="CHEBI:15377"/>
        <dbReference type="ChEBI" id="CHEBI:15378"/>
        <dbReference type="ChEBI" id="CHEBI:30616"/>
        <dbReference type="ChEBI" id="CHEBI:35267"/>
        <dbReference type="ChEBI" id="CHEBI:43474"/>
        <dbReference type="ChEBI" id="CHEBI:456216"/>
    </reaction>
</comment>
<dbReference type="InterPro" id="IPR046342">
    <property type="entry name" value="CBS_dom_sf"/>
</dbReference>
<evidence type="ECO:0000256" key="8">
    <source>
        <dbReference type="RuleBase" id="RU369116"/>
    </source>
</evidence>
<comment type="subunit">
    <text evidence="8">The complex is probably composed of two ATP-binding proteins, two transmembrane proteins and a solute-binding protein.</text>
</comment>
<keyword evidence="8" id="KW-1003">Cell membrane</keyword>
<keyword evidence="5 8" id="KW-0067">ATP-binding</keyword>